<evidence type="ECO:0000256" key="4">
    <source>
        <dbReference type="ARBA" id="ARBA00023015"/>
    </source>
</evidence>
<evidence type="ECO:0000256" key="9">
    <source>
        <dbReference type="ARBA" id="ARBA00023278"/>
    </source>
</evidence>
<organism evidence="13 14">
    <name type="scientific">Patiria miniata</name>
    <name type="common">Bat star</name>
    <name type="synonym">Asterina miniata</name>
    <dbReference type="NCBI Taxonomy" id="46514"/>
    <lineage>
        <taxon>Eukaryota</taxon>
        <taxon>Metazoa</taxon>
        <taxon>Echinodermata</taxon>
        <taxon>Eleutherozoa</taxon>
        <taxon>Asterozoa</taxon>
        <taxon>Asteroidea</taxon>
        <taxon>Valvatacea</taxon>
        <taxon>Valvatida</taxon>
        <taxon>Asterinidae</taxon>
        <taxon>Patiria</taxon>
    </lineage>
</organism>
<dbReference type="GO" id="GO:0005634">
    <property type="term" value="C:nucleus"/>
    <property type="evidence" value="ECO:0007669"/>
    <property type="project" value="UniProtKB-SubCell"/>
</dbReference>
<feature type="region of interest" description="Disordered" evidence="10">
    <location>
        <begin position="1"/>
        <end position="34"/>
    </location>
</feature>
<keyword evidence="3" id="KW-0832">Ubl conjugation</keyword>
<evidence type="ECO:0000256" key="1">
    <source>
        <dbReference type="ARBA" id="ARBA00004123"/>
    </source>
</evidence>
<dbReference type="SMART" id="SM00086">
    <property type="entry name" value="PAC"/>
    <property type="match status" value="1"/>
</dbReference>
<dbReference type="OrthoDB" id="6021714at2759"/>
<dbReference type="Gene3D" id="3.30.450.20">
    <property type="entry name" value="PAS domain"/>
    <property type="match status" value="2"/>
</dbReference>
<evidence type="ECO:0000256" key="7">
    <source>
        <dbReference type="ARBA" id="ARBA00023163"/>
    </source>
</evidence>
<keyword evidence="9" id="KW-0379">Hydroxylation</keyword>
<evidence type="ECO:0000259" key="12">
    <source>
        <dbReference type="PROSITE" id="PS50888"/>
    </source>
</evidence>
<dbReference type="Pfam" id="PF08778">
    <property type="entry name" value="HIF-1a_CTAD"/>
    <property type="match status" value="1"/>
</dbReference>
<dbReference type="InterPro" id="IPR036638">
    <property type="entry name" value="HLH_DNA-bd_sf"/>
</dbReference>
<dbReference type="GO" id="GO:0000981">
    <property type="term" value="F:DNA-binding transcription factor activity, RNA polymerase II-specific"/>
    <property type="evidence" value="ECO:0007669"/>
    <property type="project" value="TreeGrafter"/>
</dbReference>
<name>A0A914BEH4_PATMI</name>
<evidence type="ECO:0000256" key="5">
    <source>
        <dbReference type="ARBA" id="ARBA00023125"/>
    </source>
</evidence>
<feature type="compositionally biased region" description="Basic residues" evidence="10">
    <location>
        <begin position="14"/>
        <end position="32"/>
    </location>
</feature>
<dbReference type="FunFam" id="3.30.450.20:FF:000015">
    <property type="entry name" value="Hypoxia-inducible factor 1-alpha isoform 1"/>
    <property type="match status" value="1"/>
</dbReference>
<reference evidence="13" key="1">
    <citation type="submission" date="2022-11" db="UniProtKB">
        <authorList>
            <consortium name="EnsemblMetazoa"/>
        </authorList>
    </citation>
    <scope>IDENTIFICATION</scope>
</reference>
<dbReference type="PROSITE" id="PS50888">
    <property type="entry name" value="BHLH"/>
    <property type="match status" value="1"/>
</dbReference>
<keyword evidence="4" id="KW-0805">Transcription regulation</keyword>
<feature type="domain" description="PAS" evidence="11">
    <location>
        <begin position="106"/>
        <end position="161"/>
    </location>
</feature>
<accession>A0A914BEH4</accession>
<dbReference type="PANTHER" id="PTHR23043:SF17">
    <property type="entry name" value="PROTEIN SIMILAR"/>
    <property type="match status" value="1"/>
</dbReference>
<dbReference type="GO" id="GO:0071456">
    <property type="term" value="P:cellular response to hypoxia"/>
    <property type="evidence" value="ECO:0007669"/>
    <property type="project" value="TreeGrafter"/>
</dbReference>
<evidence type="ECO:0000256" key="8">
    <source>
        <dbReference type="ARBA" id="ARBA00023242"/>
    </source>
</evidence>
<dbReference type="InterPro" id="IPR001610">
    <property type="entry name" value="PAC"/>
</dbReference>
<dbReference type="SMART" id="SM00353">
    <property type="entry name" value="HLH"/>
    <property type="match status" value="1"/>
</dbReference>
<sequence length="851" mass="94303">MHRPSSNSTSPPKEKKRRNSEKRKLKSRNAARTRRENETAIFYELAHQLPMPHSMCAQLDKAGIMRLLLSYLRIQHFTPKAIKSEPVDVDEDLPLTAEQLIDNYYLKALDGFAMMLSQEGDVIFISENVSHYMGLKQIDLIGQSIYDFSHPCDHEEIREHLADHHWMGQANGSKTVKRQQREKHRFLMRMKCTLTAKGKIVTLKAATYKVVDCNGIWKAAPSMMTSNGYPLPQLSCLSLIAMPIHHPANIEIPMDKQTFLSRHSMDMKFTYCDDRIQELLGYDPDDLANQSFYDFYHALDSHTIDRFHKDLFAKGQATSGRYRFLAKKSGFAWMETQATVIYNNKTNKPQCVVCVNYMISGVENEDVMLSTHQVDEAMQMSTEKTFMPRPDGMDDDEFPLYLTGSKSSVMNPEDLTYLAPTPGSAMVPLDFPSPPASIPETDLMQEPEPLDGQQEFTPFFSFIPLAPGNKEKQSKDGGVMMNQDSSLRNVATPDLILPDKNSPMSSSKDPLLLDCTAEAGGQLDDLAMRAPYISMSDDFDFSGDKLMVDTQLPETWEPVDLFGNNLNSTACMDSMISPSFKDQQPELLSPSSGSLTSVGNPYSPQSLSPYSPQSVGSPITPVNKLCQSLPNLWLCRDDDLVGPTPPQQQKQQGYWETNKSPLAASPPTRSPLISPALPGKHPPRPEVQQALKRKLETRNGSLYSKMARLNEGGRDSGGGNNPGGVELDALQPPGGGKERSTLQSLLFQPGGRSINNPFGHSLLLQKVAQQVVNKRGGGVNNAGLLATISSGKQELFPKFQTQPSPGEDAEDLLAGGYLPLIARYDLDVNTPLQASAGLLQGEELLRALDVP</sequence>
<dbReference type="EnsemblMetazoa" id="XM_038218710.1">
    <property type="protein sequence ID" value="XP_038074638.1"/>
    <property type="gene ID" value="LOC119742597"/>
</dbReference>
<feature type="compositionally biased region" description="Polar residues" evidence="10">
    <location>
        <begin position="1"/>
        <end position="11"/>
    </location>
</feature>
<dbReference type="InterPro" id="IPR014887">
    <property type="entry name" value="HIF-1_CTAD"/>
</dbReference>
<keyword evidence="6" id="KW-0010">Activator</keyword>
<feature type="region of interest" description="Disordered" evidence="10">
    <location>
        <begin position="640"/>
        <end position="686"/>
    </location>
</feature>
<dbReference type="OMA" id="HSMCAQL"/>
<dbReference type="InterPro" id="IPR013767">
    <property type="entry name" value="PAS_fold"/>
</dbReference>
<dbReference type="Pfam" id="PF14598">
    <property type="entry name" value="PAS_11"/>
    <property type="match status" value="1"/>
</dbReference>
<dbReference type="SUPFAM" id="SSF47459">
    <property type="entry name" value="HLH, helix-loop-helix DNA-binding domain"/>
    <property type="match status" value="1"/>
</dbReference>
<dbReference type="InterPro" id="IPR011598">
    <property type="entry name" value="bHLH_dom"/>
</dbReference>
<evidence type="ECO:0000313" key="13">
    <source>
        <dbReference type="EnsemblMetazoa" id="XP_038074638.1"/>
    </source>
</evidence>
<comment type="subcellular location">
    <subcellularLocation>
        <location evidence="1">Nucleus</location>
    </subcellularLocation>
</comment>
<evidence type="ECO:0000256" key="2">
    <source>
        <dbReference type="ARBA" id="ARBA00022737"/>
    </source>
</evidence>
<dbReference type="SMART" id="SM00091">
    <property type="entry name" value="PAS"/>
    <property type="match status" value="2"/>
</dbReference>
<dbReference type="CDD" id="cd00130">
    <property type="entry name" value="PAS"/>
    <property type="match status" value="2"/>
</dbReference>
<dbReference type="Pfam" id="PF00989">
    <property type="entry name" value="PAS"/>
    <property type="match status" value="1"/>
</dbReference>
<feature type="compositionally biased region" description="Polar residues" evidence="10">
    <location>
        <begin position="589"/>
        <end position="600"/>
    </location>
</feature>
<dbReference type="PANTHER" id="PTHR23043">
    <property type="entry name" value="HYPOXIA-INDUCIBLE FACTOR 1 ALPHA"/>
    <property type="match status" value="1"/>
</dbReference>
<dbReference type="AlphaFoldDB" id="A0A914BEH4"/>
<dbReference type="GO" id="GO:0005667">
    <property type="term" value="C:transcription regulator complex"/>
    <property type="evidence" value="ECO:0007669"/>
    <property type="project" value="InterPro"/>
</dbReference>
<dbReference type="InterPro" id="IPR000014">
    <property type="entry name" value="PAS"/>
</dbReference>
<dbReference type="SUPFAM" id="SSF55785">
    <property type="entry name" value="PYP-like sensor domain (PAS domain)"/>
    <property type="match status" value="2"/>
</dbReference>
<evidence type="ECO:0000256" key="3">
    <source>
        <dbReference type="ARBA" id="ARBA00022843"/>
    </source>
</evidence>
<dbReference type="GeneID" id="119742597"/>
<feature type="domain" description="PAS" evidence="11">
    <location>
        <begin position="264"/>
        <end position="315"/>
    </location>
</feature>
<feature type="domain" description="BHLH" evidence="12">
    <location>
        <begin position="22"/>
        <end position="75"/>
    </location>
</feature>
<feature type="compositionally biased region" description="Low complexity" evidence="10">
    <location>
        <begin position="601"/>
        <end position="614"/>
    </location>
</feature>
<dbReference type="InterPro" id="IPR001067">
    <property type="entry name" value="Nuc_translocat"/>
</dbReference>
<keyword evidence="5" id="KW-0238">DNA-binding</keyword>
<dbReference type="GO" id="GO:0000977">
    <property type="term" value="F:RNA polymerase II transcription regulatory region sequence-specific DNA binding"/>
    <property type="evidence" value="ECO:0007669"/>
    <property type="project" value="TreeGrafter"/>
</dbReference>
<dbReference type="Proteomes" id="UP000887568">
    <property type="component" value="Unplaced"/>
</dbReference>
<dbReference type="PRINTS" id="PR00785">
    <property type="entry name" value="NCTRNSLOCATR"/>
</dbReference>
<dbReference type="Pfam" id="PF23171">
    <property type="entry name" value="bHLH_HIF1A"/>
    <property type="match status" value="1"/>
</dbReference>
<keyword evidence="8" id="KW-0539">Nucleus</keyword>
<dbReference type="RefSeq" id="XP_038074638.1">
    <property type="nucleotide sequence ID" value="XM_038218710.1"/>
</dbReference>
<feature type="region of interest" description="Disordered" evidence="10">
    <location>
        <begin position="708"/>
        <end position="739"/>
    </location>
</feature>
<dbReference type="PROSITE" id="PS50112">
    <property type="entry name" value="PAS"/>
    <property type="match status" value="2"/>
</dbReference>
<dbReference type="GO" id="GO:0046983">
    <property type="term" value="F:protein dimerization activity"/>
    <property type="evidence" value="ECO:0007669"/>
    <property type="project" value="InterPro"/>
</dbReference>
<proteinExistence type="predicted"/>
<evidence type="ECO:0000313" key="14">
    <source>
        <dbReference type="Proteomes" id="UP000887568"/>
    </source>
</evidence>
<keyword evidence="7" id="KW-0804">Transcription</keyword>
<evidence type="ECO:0000256" key="10">
    <source>
        <dbReference type="SAM" id="MobiDB-lite"/>
    </source>
</evidence>
<evidence type="ECO:0000256" key="6">
    <source>
        <dbReference type="ARBA" id="ARBA00023159"/>
    </source>
</evidence>
<protein>
    <submittedName>
        <fullName evidence="13">Uncharacterized protein</fullName>
    </submittedName>
</protein>
<evidence type="ECO:0000259" key="11">
    <source>
        <dbReference type="PROSITE" id="PS50112"/>
    </source>
</evidence>
<keyword evidence="14" id="KW-1185">Reference proteome</keyword>
<dbReference type="GO" id="GO:0005737">
    <property type="term" value="C:cytoplasm"/>
    <property type="evidence" value="ECO:0007669"/>
    <property type="project" value="InterPro"/>
</dbReference>
<dbReference type="InterPro" id="IPR035965">
    <property type="entry name" value="PAS-like_dom_sf"/>
</dbReference>
<feature type="region of interest" description="Disordered" evidence="10">
    <location>
        <begin position="576"/>
        <end position="616"/>
    </location>
</feature>
<keyword evidence="2" id="KW-0677">Repeat</keyword>